<dbReference type="EMBL" id="MK994515">
    <property type="protein sequence ID" value="QDB71261.1"/>
    <property type="molecule type" value="Genomic_DNA"/>
</dbReference>
<evidence type="ECO:0000313" key="1">
    <source>
        <dbReference type="EMBL" id="QDB71261.1"/>
    </source>
</evidence>
<keyword evidence="2" id="KW-1185">Reference proteome</keyword>
<sequence length="109" mass="12438">MGKEISLALKVLTKSAMYKIAGDQAWHFVSMTESGDISFNGKLFAEKFQIPAIGYKFDLRYNNRVFTSKADELSTLTELILREVEKGKTVSFADYQPIVWPHSWKVQNS</sequence>
<gene>
    <name evidence="1" type="ORF">CPT_Moabite_231</name>
</gene>
<organism evidence="1 2">
    <name type="scientific">Serratia phage Moabite</name>
    <dbReference type="NCBI Taxonomy" id="2587814"/>
    <lineage>
        <taxon>Viruses</taxon>
        <taxon>Duplodnaviria</taxon>
        <taxon>Heunggongvirae</taxon>
        <taxon>Uroviricota</taxon>
        <taxon>Caudoviricetes</taxon>
        <taxon>Chimalliviridae</taxon>
        <taxon>Moabitevirus</taxon>
        <taxon>Moabitevirus moabite</taxon>
    </lineage>
</organism>
<evidence type="ECO:0000313" key="2">
    <source>
        <dbReference type="Proteomes" id="UP000319063"/>
    </source>
</evidence>
<proteinExistence type="predicted"/>
<dbReference type="Proteomes" id="UP000319063">
    <property type="component" value="Segment"/>
</dbReference>
<protein>
    <submittedName>
        <fullName evidence="1">Uncharacterized protein</fullName>
    </submittedName>
</protein>
<name>A0A4Y5TRN5_9CAUD</name>
<reference evidence="2" key="1">
    <citation type="submission" date="2019-05" db="EMBL/GenBank/DDBJ databases">
        <title>Complete Genome Sequence of Serratia marcescens Myophage Moabite.</title>
        <authorList>
            <person name="Price L."/>
            <person name="Rohren M."/>
            <person name="Newkirk H."/>
            <person name="Liu M."/>
            <person name="Ramsey J."/>
        </authorList>
    </citation>
    <scope>NUCLEOTIDE SEQUENCE [LARGE SCALE GENOMIC DNA]</scope>
</reference>
<accession>A0A4Y5TRN5</accession>